<dbReference type="Proteomes" id="UP000241788">
    <property type="component" value="Unassembled WGS sequence"/>
</dbReference>
<dbReference type="RefSeq" id="WP_083688435.1">
    <property type="nucleotide sequence ID" value="NZ_FTLW01000004.1"/>
</dbReference>
<organism evidence="1 2">
    <name type="scientific">Solilutibacter tolerans</name>
    <dbReference type="NCBI Taxonomy" id="1604334"/>
    <lineage>
        <taxon>Bacteria</taxon>
        <taxon>Pseudomonadati</taxon>
        <taxon>Pseudomonadota</taxon>
        <taxon>Gammaproteobacteria</taxon>
        <taxon>Lysobacterales</taxon>
        <taxon>Lysobacteraceae</taxon>
        <taxon>Solilutibacter</taxon>
    </lineage>
</organism>
<proteinExistence type="predicted"/>
<reference evidence="2" key="1">
    <citation type="submission" date="2017-01" db="EMBL/GenBank/DDBJ databases">
        <authorList>
            <person name="Varghese N."/>
            <person name="Submissions S."/>
        </authorList>
    </citation>
    <scope>NUCLEOTIDE SEQUENCE [LARGE SCALE GENOMIC DNA]</scope>
    <source>
        <strain evidence="2">UM1</strain>
    </source>
</reference>
<dbReference type="InterPro" id="IPR032314">
    <property type="entry name" value="DUF4845"/>
</dbReference>
<dbReference type="EMBL" id="FTLW01000004">
    <property type="protein sequence ID" value="SIQ77881.1"/>
    <property type="molecule type" value="Genomic_DNA"/>
</dbReference>
<sequence>MMKQNQKGVSLTGFLVLLAVVGFALFIGMKLFPMYQEYWGVQRALKNLANSSSQSVAEQGGVKTALIRSMRVGYVTSVEPQHIKIERGSNGTVVSIDYEVRKPLVYNLDVVGKFSAKETISSNSAE</sequence>
<keyword evidence="2" id="KW-1185">Reference proteome</keyword>
<dbReference type="OrthoDB" id="5734946at2"/>
<evidence type="ECO:0000313" key="1">
    <source>
        <dbReference type="EMBL" id="SIQ77881.1"/>
    </source>
</evidence>
<gene>
    <name evidence="1" type="ORF">SAMN05421546_1799</name>
</gene>
<evidence type="ECO:0008006" key="3">
    <source>
        <dbReference type="Google" id="ProtNLM"/>
    </source>
</evidence>
<dbReference type="AlphaFoldDB" id="A0A1N6VJ46"/>
<accession>A0A1N6VJ46</accession>
<evidence type="ECO:0000313" key="2">
    <source>
        <dbReference type="Proteomes" id="UP000241788"/>
    </source>
</evidence>
<name>A0A1N6VJ46_9GAMM</name>
<dbReference type="STRING" id="1604334.SAMN05421546_1799"/>
<dbReference type="Pfam" id="PF16137">
    <property type="entry name" value="DUF4845"/>
    <property type="match status" value="1"/>
</dbReference>
<protein>
    <recommendedName>
        <fullName evidence="3">DUF4845 domain-containing protein</fullName>
    </recommendedName>
</protein>